<gene>
    <name evidence="3" type="ORF">Fcan01_14752</name>
</gene>
<dbReference type="Proteomes" id="UP000198287">
    <property type="component" value="Unassembled WGS sequence"/>
</dbReference>
<reference evidence="3 4" key="1">
    <citation type="submission" date="2015-12" db="EMBL/GenBank/DDBJ databases">
        <title>The genome of Folsomia candida.</title>
        <authorList>
            <person name="Faddeeva A."/>
            <person name="Derks M.F."/>
            <person name="Anvar Y."/>
            <person name="Smit S."/>
            <person name="Van Straalen N."/>
            <person name="Roelofs D."/>
        </authorList>
    </citation>
    <scope>NUCLEOTIDE SEQUENCE [LARGE SCALE GENOMIC DNA]</scope>
    <source>
        <strain evidence="3 4">VU population</strain>
        <tissue evidence="3">Whole body</tissue>
    </source>
</reference>
<accession>A0A226DY37</accession>
<dbReference type="SUPFAM" id="SSF56574">
    <property type="entry name" value="Serpins"/>
    <property type="match status" value="1"/>
</dbReference>
<evidence type="ECO:0000313" key="4">
    <source>
        <dbReference type="Proteomes" id="UP000198287"/>
    </source>
</evidence>
<evidence type="ECO:0000313" key="3">
    <source>
        <dbReference type="EMBL" id="OXA50139.1"/>
    </source>
</evidence>
<evidence type="ECO:0000256" key="1">
    <source>
        <dbReference type="SAM" id="MobiDB-lite"/>
    </source>
</evidence>
<feature type="region of interest" description="Disordered" evidence="1">
    <location>
        <begin position="558"/>
        <end position="577"/>
    </location>
</feature>
<dbReference type="InterPro" id="IPR036186">
    <property type="entry name" value="Serpin_sf"/>
</dbReference>
<proteinExistence type="predicted"/>
<organism evidence="3 4">
    <name type="scientific">Folsomia candida</name>
    <name type="common">Springtail</name>
    <dbReference type="NCBI Taxonomy" id="158441"/>
    <lineage>
        <taxon>Eukaryota</taxon>
        <taxon>Metazoa</taxon>
        <taxon>Ecdysozoa</taxon>
        <taxon>Arthropoda</taxon>
        <taxon>Hexapoda</taxon>
        <taxon>Collembola</taxon>
        <taxon>Entomobryomorpha</taxon>
        <taxon>Isotomoidea</taxon>
        <taxon>Isotomidae</taxon>
        <taxon>Proisotominae</taxon>
        <taxon>Folsomia</taxon>
    </lineage>
</organism>
<comment type="caution">
    <text evidence="3">The sequence shown here is derived from an EMBL/GenBank/DDBJ whole genome shotgun (WGS) entry which is preliminary data.</text>
</comment>
<name>A0A226DY37_FOLCA</name>
<keyword evidence="4" id="KW-1185">Reference proteome</keyword>
<sequence length="954" mass="108502">MFQLNYYTLFPVFILLFSLHLSIIHGSDKIVENFHDFSESLEESFSESPEASETRPGVHFFNSFGVGYTLANIQEGVWNISAKGIPSALKTMEKYIPDDYGHLLRLFKKSKFKITSTIYSRHGNGTKHHASALSTLMSHLITLDYVTNPAKFVDSFSSLMDTGTKGHLDNELLPKGLWQSVFDNTTQGAYINTMHFKAQHPVAWVKVGEKAFNSEAKVSFLEVEGEFPLFESENVTVVIVDIGQTPPKQLVLAKSRHAMYIPQLKKEVRQIVRDSFNKSLFVPTMLRVQVPAISVTNLARHHLGLSLMGVDETFCNTNGTGESSVPEVIQQPIAQANHFEFAPTHIELTSATGSAVTLNTGELDHNLDEEYDDEDIDSILVNEDEDEFDNDVSLFRAALKFDPNSHRTKTAVTSKLLKRLHLQPPKSPDTYSVSPLTYHYQKRGRNLNLAGRNLKEEQCRNPDDQTYQVVTTEGTTLEKKFDSANPNNITRTIAFDTPFMFVLQDETLGETFSGFVSSLCEYNKKKMVQFQLVFNNLFLEDIKDEEVDAAEICSAVSTHKTPNPDMEEDDDDDEIPPEKEKTSIAIAFDKGTISHPHPSLRSNPKIQVCMKGAILLSLKLGEYPKMASYDGSKLDAILKNMALEYFVVENESSLRHLSLYPSSQFFIVAPTLQPWSKKSELFIKVAFVFWNMEEFFSRALSTSMPLLIKEHYTDFSRFIVNIFTGLYRNTEAIPNTDIPSLNNMLKAWFNIYTDLKTQVAGYEKYHHTVLNELLNWIGNYKISALYMGAEWEPTNQPYALVKRLGGRKVILELYQLLSATYVDDYIRDHPLFKMFRESADLICNLVYDVVNLTRVAEGRKFCRNALLSEILKGEQLFETALEKHLLVINNEILDLQKAAKGLAQEFQGVECVEKYVRNTMFHCDGMIRYLLSQDRYGKCDFKVMKVVSISQARF</sequence>
<feature type="signal peptide" evidence="2">
    <location>
        <begin position="1"/>
        <end position="26"/>
    </location>
</feature>
<dbReference type="AlphaFoldDB" id="A0A226DY37"/>
<dbReference type="OrthoDB" id="10527961at2759"/>
<evidence type="ECO:0000256" key="2">
    <source>
        <dbReference type="SAM" id="SignalP"/>
    </source>
</evidence>
<keyword evidence="2" id="KW-0732">Signal</keyword>
<feature type="compositionally biased region" description="Acidic residues" evidence="1">
    <location>
        <begin position="565"/>
        <end position="575"/>
    </location>
</feature>
<dbReference type="EMBL" id="LNIX01000009">
    <property type="protein sequence ID" value="OXA50139.1"/>
    <property type="molecule type" value="Genomic_DNA"/>
</dbReference>
<feature type="chain" id="PRO_5012172094" evidence="2">
    <location>
        <begin position="27"/>
        <end position="954"/>
    </location>
</feature>
<protein>
    <submittedName>
        <fullName evidence="3">Uncharacterized protein</fullName>
    </submittedName>
</protein>